<dbReference type="NCBIfam" id="NF033863">
    <property type="entry name" value="immun_TipC_fam"/>
    <property type="match status" value="1"/>
</dbReference>
<evidence type="ECO:0000313" key="2">
    <source>
        <dbReference type="EMBL" id="MBE6164329.1"/>
    </source>
</evidence>
<dbReference type="AlphaFoldDB" id="A0A928A9W7"/>
<accession>A0A928A9W7</accession>
<evidence type="ECO:0000313" key="3">
    <source>
        <dbReference type="Proteomes" id="UP000700800"/>
    </source>
</evidence>
<comment type="caution">
    <text evidence="2">The sequence shown here is derived from an EMBL/GenBank/DDBJ whole genome shotgun (WGS) entry which is preliminary data.</text>
</comment>
<name>A0A928A9W7_9STRE</name>
<dbReference type="InterPro" id="IPR048042">
    <property type="entry name" value="TipC-like"/>
</dbReference>
<sequence length="203" mass="23587">MKRFKKWLIFFMSLVVLCLGYFAVRHYIIHNIFDEIYYNQKYSLGAPALESLEVITNPVSDNASGGNRDREVYDLDSLPSEVVDIEYSFNFSNEYGDNTQFTIVVKQVLANDSTEVTTSYIYHSKTKILDRILWVKDETSGLTSNKEDITNALEKNNTTYKKFTKTSDNILRSIVLKDWCLVYDSRYSPDDWGDVTVKSRWDS</sequence>
<keyword evidence="1" id="KW-0812">Transmembrane</keyword>
<dbReference type="EMBL" id="SVAF01000006">
    <property type="protein sequence ID" value="MBE6164329.1"/>
    <property type="molecule type" value="Genomic_DNA"/>
</dbReference>
<reference evidence="2" key="1">
    <citation type="submission" date="2019-04" db="EMBL/GenBank/DDBJ databases">
        <title>Evolution of Biomass-Degrading Anaerobic Consortia Revealed by Metagenomics.</title>
        <authorList>
            <person name="Peng X."/>
        </authorList>
    </citation>
    <scope>NUCLEOTIDE SEQUENCE</scope>
    <source>
        <strain evidence="2">SIG195</strain>
    </source>
</reference>
<dbReference type="Proteomes" id="UP000700800">
    <property type="component" value="Unassembled WGS sequence"/>
</dbReference>
<feature type="transmembrane region" description="Helical" evidence="1">
    <location>
        <begin position="7"/>
        <end position="24"/>
    </location>
</feature>
<organism evidence="2 3">
    <name type="scientific">Streptococcus gallolyticus</name>
    <dbReference type="NCBI Taxonomy" id="315405"/>
    <lineage>
        <taxon>Bacteria</taxon>
        <taxon>Bacillati</taxon>
        <taxon>Bacillota</taxon>
        <taxon>Bacilli</taxon>
        <taxon>Lactobacillales</taxon>
        <taxon>Streptococcaceae</taxon>
        <taxon>Streptococcus</taxon>
    </lineage>
</organism>
<protein>
    <recommendedName>
        <fullName evidence="4">Signal peptide containing protein</fullName>
    </recommendedName>
</protein>
<evidence type="ECO:0000256" key="1">
    <source>
        <dbReference type="SAM" id="Phobius"/>
    </source>
</evidence>
<evidence type="ECO:0008006" key="4">
    <source>
        <dbReference type="Google" id="ProtNLM"/>
    </source>
</evidence>
<gene>
    <name evidence="2" type="ORF">E7156_03270</name>
</gene>
<keyword evidence="1" id="KW-0472">Membrane</keyword>
<keyword evidence="1" id="KW-1133">Transmembrane helix</keyword>
<proteinExistence type="predicted"/>